<dbReference type="InterPro" id="IPR036286">
    <property type="entry name" value="LexA/Signal_pep-like_sf"/>
</dbReference>
<accession>A0A017S569</accession>
<dbReference type="HOGENOM" id="CLU_028723_4_3_1"/>
<dbReference type="InterPro" id="IPR000223">
    <property type="entry name" value="Pept_S26A_signal_pept_1"/>
</dbReference>
<dbReference type="FunFam" id="2.10.109.10:FF:000015">
    <property type="entry name" value="Mitochondrial inner membrane protease subunit 1"/>
    <property type="match status" value="1"/>
</dbReference>
<dbReference type="STRING" id="1388766.A0A017S569"/>
<comment type="subcellular location">
    <subcellularLocation>
        <location evidence="1">Mitochondrion inner membrane</location>
    </subcellularLocation>
</comment>
<dbReference type="CDD" id="cd06530">
    <property type="entry name" value="S26_SPase_I"/>
    <property type="match status" value="1"/>
</dbReference>
<dbReference type="Pfam" id="PF10502">
    <property type="entry name" value="Peptidase_S26"/>
    <property type="match status" value="2"/>
</dbReference>
<protein>
    <submittedName>
        <fullName evidence="9">LexA/Signal peptidase</fullName>
    </submittedName>
</protein>
<reference evidence="10" key="1">
    <citation type="journal article" date="2014" name="Nat. Commun.">
        <title>Genomic adaptations of the halophilic Dead Sea filamentous fungus Eurotium rubrum.</title>
        <authorList>
            <person name="Kis-Papo T."/>
            <person name="Weig A.R."/>
            <person name="Riley R."/>
            <person name="Persoh D."/>
            <person name="Salamov A."/>
            <person name="Sun H."/>
            <person name="Lipzen A."/>
            <person name="Wasser S.P."/>
            <person name="Rambold G."/>
            <person name="Grigoriev I.V."/>
            <person name="Nevo E."/>
        </authorList>
    </citation>
    <scope>NUCLEOTIDE SEQUENCE [LARGE SCALE GENOMIC DNA]</scope>
    <source>
        <strain evidence="10">CBS 135680</strain>
    </source>
</reference>
<sequence>MDHFIRSTLRRSTPGGAFRLALDGVGLFCACTLIWEHLITVQLSEGPSMYPTFSPRGDYLLISRWHKHGRGIEVGDVVRFYHPSFLGVNGAKRVLGMPGDFVSKDPAFSTDVGVDREMIQVPEGHVYLAGDNLPWSRDSRNYGPVPLGLVNGKIIARVWPLSKMQWVQNPMQPTELSDE</sequence>
<dbReference type="Proteomes" id="UP000019804">
    <property type="component" value="Unassembled WGS sequence"/>
</dbReference>
<dbReference type="EMBL" id="KK088441">
    <property type="protein sequence ID" value="EYE91784.1"/>
    <property type="molecule type" value="Genomic_DNA"/>
</dbReference>
<gene>
    <name evidence="9" type="ORF">EURHEDRAFT_380716</name>
</gene>
<evidence type="ECO:0000256" key="4">
    <source>
        <dbReference type="ARBA" id="ARBA00023128"/>
    </source>
</evidence>
<keyword evidence="10" id="KW-1185">Reference proteome</keyword>
<keyword evidence="3" id="KW-0378">Hydrolase</keyword>
<evidence type="ECO:0000256" key="1">
    <source>
        <dbReference type="ARBA" id="ARBA00004273"/>
    </source>
</evidence>
<dbReference type="GO" id="GO:0006627">
    <property type="term" value="P:protein processing involved in protein targeting to mitochondrion"/>
    <property type="evidence" value="ECO:0007669"/>
    <property type="project" value="TreeGrafter"/>
</dbReference>
<dbReference type="GO" id="GO:0042720">
    <property type="term" value="C:mitochondrial inner membrane peptidase complex"/>
    <property type="evidence" value="ECO:0007669"/>
    <property type="project" value="TreeGrafter"/>
</dbReference>
<evidence type="ECO:0000256" key="7">
    <source>
        <dbReference type="PIRSR" id="PIRSR600223-1"/>
    </source>
</evidence>
<evidence type="ECO:0000256" key="3">
    <source>
        <dbReference type="ARBA" id="ARBA00022801"/>
    </source>
</evidence>
<dbReference type="PANTHER" id="PTHR12383">
    <property type="entry name" value="PROTEASE FAMILY S26 MITOCHONDRIAL INNER MEMBRANE PROTEASE-RELATED"/>
    <property type="match status" value="1"/>
</dbReference>
<dbReference type="GO" id="GO:0004252">
    <property type="term" value="F:serine-type endopeptidase activity"/>
    <property type="evidence" value="ECO:0007669"/>
    <property type="project" value="InterPro"/>
</dbReference>
<organism evidence="9 10">
    <name type="scientific">Aspergillus ruber (strain CBS 135680)</name>
    <dbReference type="NCBI Taxonomy" id="1388766"/>
    <lineage>
        <taxon>Eukaryota</taxon>
        <taxon>Fungi</taxon>
        <taxon>Dikarya</taxon>
        <taxon>Ascomycota</taxon>
        <taxon>Pezizomycotina</taxon>
        <taxon>Eurotiomycetes</taxon>
        <taxon>Eurotiomycetidae</taxon>
        <taxon>Eurotiales</taxon>
        <taxon>Aspergillaceae</taxon>
        <taxon>Aspergillus</taxon>
        <taxon>Aspergillus subgen. Aspergillus</taxon>
    </lineage>
</organism>
<dbReference type="OrthoDB" id="308440at2759"/>
<evidence type="ECO:0000256" key="5">
    <source>
        <dbReference type="ARBA" id="ARBA00023136"/>
    </source>
</evidence>
<feature type="domain" description="Peptidase S26" evidence="8">
    <location>
        <begin position="27"/>
        <end position="103"/>
    </location>
</feature>
<keyword evidence="2" id="KW-0999">Mitochondrion inner membrane</keyword>
<name>A0A017S569_ASPRC</name>
<feature type="domain" description="Peptidase S26" evidence="8">
    <location>
        <begin position="117"/>
        <end position="159"/>
    </location>
</feature>
<dbReference type="PANTHER" id="PTHR12383:SF16">
    <property type="entry name" value="MITOCHONDRIAL INNER MEMBRANE PROTEASE SUBUNIT 1"/>
    <property type="match status" value="1"/>
</dbReference>
<dbReference type="SUPFAM" id="SSF51306">
    <property type="entry name" value="LexA/Signal peptidase"/>
    <property type="match status" value="1"/>
</dbReference>
<dbReference type="GeneID" id="63694451"/>
<evidence type="ECO:0000256" key="2">
    <source>
        <dbReference type="ARBA" id="ARBA00022792"/>
    </source>
</evidence>
<feature type="active site" evidence="7">
    <location>
        <position position="48"/>
    </location>
</feature>
<proteinExistence type="inferred from homology"/>
<dbReference type="GO" id="GO:0006465">
    <property type="term" value="P:signal peptide processing"/>
    <property type="evidence" value="ECO:0007669"/>
    <property type="project" value="InterPro"/>
</dbReference>
<keyword evidence="4" id="KW-0496">Mitochondrion</keyword>
<dbReference type="RefSeq" id="XP_040635474.1">
    <property type="nucleotide sequence ID" value="XM_040779327.1"/>
</dbReference>
<evidence type="ECO:0000313" key="10">
    <source>
        <dbReference type="Proteomes" id="UP000019804"/>
    </source>
</evidence>
<feature type="active site" evidence="7">
    <location>
        <position position="92"/>
    </location>
</feature>
<dbReference type="AlphaFoldDB" id="A0A017S569"/>
<keyword evidence="5" id="KW-0472">Membrane</keyword>
<comment type="similarity">
    <text evidence="6">Belongs to the peptidase S26 family. IMP1 subfamily.</text>
</comment>
<evidence type="ECO:0000313" key="9">
    <source>
        <dbReference type="EMBL" id="EYE91784.1"/>
    </source>
</evidence>
<dbReference type="InterPro" id="IPR019533">
    <property type="entry name" value="Peptidase_S26"/>
</dbReference>
<evidence type="ECO:0000256" key="6">
    <source>
        <dbReference type="ARBA" id="ARBA00038445"/>
    </source>
</evidence>
<dbReference type="InterPro" id="IPR052064">
    <property type="entry name" value="Mito_IMP1_subunit"/>
</dbReference>
<dbReference type="Gene3D" id="2.10.109.10">
    <property type="entry name" value="Umud Fragment, subunit A"/>
    <property type="match status" value="1"/>
</dbReference>
<dbReference type="PRINTS" id="PR00727">
    <property type="entry name" value="LEADERPTASE"/>
</dbReference>
<evidence type="ECO:0000259" key="8">
    <source>
        <dbReference type="Pfam" id="PF10502"/>
    </source>
</evidence>